<dbReference type="Gene3D" id="3.30.420.40">
    <property type="match status" value="1"/>
</dbReference>
<reference evidence="2" key="1">
    <citation type="submission" date="2023-06" db="EMBL/GenBank/DDBJ databases">
        <title>Cytophagales bacterium Strain LB-30, isolated from soil.</title>
        <authorList>
            <person name="Liu B."/>
        </authorList>
    </citation>
    <scope>NUCLEOTIDE SEQUENCE</scope>
    <source>
        <strain evidence="2">LB-30</strain>
    </source>
</reference>
<dbReference type="PANTHER" id="PTHR30005">
    <property type="entry name" value="EXOPOLYPHOSPHATASE"/>
    <property type="match status" value="1"/>
</dbReference>
<dbReference type="InterPro" id="IPR043129">
    <property type="entry name" value="ATPase_NBD"/>
</dbReference>
<dbReference type="SUPFAM" id="SSF53067">
    <property type="entry name" value="Actin-like ATPase domain"/>
    <property type="match status" value="2"/>
</dbReference>
<name>A0ABT8F7V9_9BACT</name>
<organism evidence="2 3">
    <name type="scientific">Shiella aurantiaca</name>
    <dbReference type="NCBI Taxonomy" id="3058365"/>
    <lineage>
        <taxon>Bacteria</taxon>
        <taxon>Pseudomonadati</taxon>
        <taxon>Bacteroidota</taxon>
        <taxon>Cytophagia</taxon>
        <taxon>Cytophagales</taxon>
        <taxon>Shiellaceae</taxon>
        <taxon>Shiella</taxon>
    </lineage>
</organism>
<dbReference type="PANTHER" id="PTHR30005:SF0">
    <property type="entry name" value="RETROGRADE REGULATION PROTEIN 2"/>
    <property type="match status" value="1"/>
</dbReference>
<dbReference type="Proteomes" id="UP001168552">
    <property type="component" value="Unassembled WGS sequence"/>
</dbReference>
<accession>A0ABT8F7V9</accession>
<dbReference type="Pfam" id="PF02541">
    <property type="entry name" value="Ppx-GppA"/>
    <property type="match status" value="1"/>
</dbReference>
<feature type="domain" description="Ppx/GppA phosphatase N-terminal" evidence="1">
    <location>
        <begin position="17"/>
        <end position="306"/>
    </location>
</feature>
<gene>
    <name evidence="2" type="ORF">QWY31_13290</name>
</gene>
<proteinExistence type="predicted"/>
<evidence type="ECO:0000313" key="3">
    <source>
        <dbReference type="Proteomes" id="UP001168552"/>
    </source>
</evidence>
<dbReference type="InterPro" id="IPR003695">
    <property type="entry name" value="Ppx_GppA_N"/>
</dbReference>
<dbReference type="RefSeq" id="WP_320005016.1">
    <property type="nucleotide sequence ID" value="NZ_JAUHJS010000007.1"/>
</dbReference>
<dbReference type="Gene3D" id="3.30.420.150">
    <property type="entry name" value="Exopolyphosphatase. Domain 2"/>
    <property type="match status" value="1"/>
</dbReference>
<dbReference type="InterPro" id="IPR050273">
    <property type="entry name" value="GppA/Ppx_hydrolase"/>
</dbReference>
<evidence type="ECO:0000259" key="1">
    <source>
        <dbReference type="Pfam" id="PF02541"/>
    </source>
</evidence>
<keyword evidence="3" id="KW-1185">Reference proteome</keyword>
<comment type="caution">
    <text evidence="2">The sequence shown here is derived from an EMBL/GenBank/DDBJ whole genome shotgun (WGS) entry which is preliminary data.</text>
</comment>
<dbReference type="EMBL" id="JAUHJS010000007">
    <property type="protein sequence ID" value="MDN4166478.1"/>
    <property type="molecule type" value="Genomic_DNA"/>
</dbReference>
<dbReference type="CDD" id="cd24055">
    <property type="entry name" value="ASKHA_NBD_ChPPX-like"/>
    <property type="match status" value="1"/>
</dbReference>
<evidence type="ECO:0000313" key="2">
    <source>
        <dbReference type="EMBL" id="MDN4166478.1"/>
    </source>
</evidence>
<protein>
    <submittedName>
        <fullName evidence="2">Exopolyphosphatase</fullName>
    </submittedName>
</protein>
<sequence length="313" mass="35255">MDKIAIIDMGTNTFHLLIAEVKEGNFRALLKEKVSVKIGQGGINKGLITKDAWQRAIDCLLHFREVIDKEGVEKVFATATSAIRNAKNGKALTKEIFEKTAIPVRIISGDQEAELIYFGVKKALDIGSETSLIMDIGGGSVEFIICNQDTIFWKQSFEIGAQRLLDMFHYHDPIISEEVSNLNLLLNEKLRPLTQAVAEFKPSVLIGSSGTFDTLSDIYQMENGIERAPNATEFPLSFESYWPIHQEIIEKKKEERLKIPGMIEMRVDMIVVACCLIQFVLDKYQIKQLRVSAYALKEGVLFNTLEQLQPQKG</sequence>